<dbReference type="RefSeq" id="WP_136151901.1">
    <property type="nucleotide sequence ID" value="NZ_CP038810.1"/>
</dbReference>
<feature type="transmembrane region" description="Helical" evidence="1">
    <location>
        <begin position="127"/>
        <end position="145"/>
    </location>
</feature>
<dbReference type="AlphaFoldDB" id="A0A4P7PUQ1"/>
<dbReference type="OrthoDB" id="793644at2"/>
<feature type="transmembrane region" description="Helical" evidence="1">
    <location>
        <begin position="226"/>
        <end position="247"/>
    </location>
</feature>
<evidence type="ECO:0000256" key="1">
    <source>
        <dbReference type="SAM" id="Phobius"/>
    </source>
</evidence>
<sequence>MTNKKKSAGFDLTTIIIIVGVFSLAFTIYIGYRASICDRKLFSVSLLALFAGLLFESYRVINSLKNVISIFLGAYFFSLLNFLPGKREHDYIFENHIESWPYTFIFFFTIAFAIYSKDQVTAKLSEGLTLLLSISLIYWCIDYGFTNYHNIFALIVLSIVFVFSAFSIVNAFTNIQLTKTNRLALSIWSSIVMFAFATDNIVRVFSNQDIETTAYLSQGLYIGLQYFLLGVSAVYIMQNYMLLAAFLPSRNGNYKNDLKENKEDHIDRYSDQQVLISHSLFCIFYSGTIYLLNYKYQILPRHTMIWLVFLTFPMILQLLKRKTTANSGL</sequence>
<keyword evidence="3" id="KW-1185">Reference proteome</keyword>
<feature type="transmembrane region" description="Helical" evidence="1">
    <location>
        <begin position="274"/>
        <end position="292"/>
    </location>
</feature>
<keyword evidence="1" id="KW-0472">Membrane</keyword>
<accession>A0A4P7PUQ1</accession>
<feature type="transmembrane region" description="Helical" evidence="1">
    <location>
        <begin position="12"/>
        <end position="32"/>
    </location>
</feature>
<evidence type="ECO:0000313" key="3">
    <source>
        <dbReference type="Proteomes" id="UP000296862"/>
    </source>
</evidence>
<keyword evidence="1" id="KW-0812">Transmembrane</keyword>
<reference evidence="2 3" key="1">
    <citation type="submission" date="2019-04" db="EMBL/GenBank/DDBJ databases">
        <title>Flavobacterium sp. GS03.</title>
        <authorList>
            <person name="Kim H."/>
        </authorList>
    </citation>
    <scope>NUCLEOTIDE SEQUENCE [LARGE SCALE GENOMIC DNA]</scope>
    <source>
        <strain evidence="2 3">GS03</strain>
    </source>
</reference>
<feature type="transmembrane region" description="Helical" evidence="1">
    <location>
        <begin position="99"/>
        <end position="115"/>
    </location>
</feature>
<feature type="transmembrane region" description="Helical" evidence="1">
    <location>
        <begin position="298"/>
        <end position="319"/>
    </location>
</feature>
<dbReference type="EMBL" id="CP038810">
    <property type="protein sequence ID" value="QBZ97982.1"/>
    <property type="molecule type" value="Genomic_DNA"/>
</dbReference>
<dbReference type="Proteomes" id="UP000296862">
    <property type="component" value="Chromosome"/>
</dbReference>
<feature type="transmembrane region" description="Helical" evidence="1">
    <location>
        <begin position="185"/>
        <end position="206"/>
    </location>
</feature>
<feature type="transmembrane region" description="Helical" evidence="1">
    <location>
        <begin position="38"/>
        <end position="55"/>
    </location>
</feature>
<feature type="transmembrane region" description="Helical" evidence="1">
    <location>
        <begin position="151"/>
        <end position="173"/>
    </location>
</feature>
<evidence type="ECO:0000313" key="2">
    <source>
        <dbReference type="EMBL" id="QBZ97982.1"/>
    </source>
</evidence>
<gene>
    <name evidence="2" type="ORF">GS03_01481</name>
</gene>
<dbReference type="KEGG" id="fsn:GS03_01481"/>
<proteinExistence type="predicted"/>
<name>A0A4P7PUQ1_9FLAO</name>
<organism evidence="2 3">
    <name type="scientific">Flavobacterium sangjuense</name>
    <dbReference type="NCBI Taxonomy" id="2518177"/>
    <lineage>
        <taxon>Bacteria</taxon>
        <taxon>Pseudomonadati</taxon>
        <taxon>Bacteroidota</taxon>
        <taxon>Flavobacteriia</taxon>
        <taxon>Flavobacteriales</taxon>
        <taxon>Flavobacteriaceae</taxon>
        <taxon>Flavobacterium</taxon>
    </lineage>
</organism>
<keyword evidence="1" id="KW-1133">Transmembrane helix</keyword>
<protein>
    <submittedName>
        <fullName evidence="2">Uncharacterized protein</fullName>
    </submittedName>
</protein>
<feature type="transmembrane region" description="Helical" evidence="1">
    <location>
        <begin position="67"/>
        <end position="84"/>
    </location>
</feature>